<evidence type="ECO:0000256" key="3">
    <source>
        <dbReference type="ARBA" id="ARBA00022448"/>
    </source>
</evidence>
<dbReference type="GO" id="GO:0015379">
    <property type="term" value="F:potassium:chloride symporter activity"/>
    <property type="evidence" value="ECO:0007669"/>
    <property type="project" value="InterPro"/>
</dbReference>
<dbReference type="PANTHER" id="PTHR32024">
    <property type="entry name" value="TRK SYSTEM POTASSIUM UPTAKE PROTEIN TRKG-RELATED"/>
    <property type="match status" value="1"/>
</dbReference>
<evidence type="ECO:0000313" key="15">
    <source>
        <dbReference type="EMBL" id="MTR80344.1"/>
    </source>
</evidence>
<reference evidence="14" key="2">
    <citation type="submission" date="2015-05" db="EMBL/GenBank/DDBJ databases">
        <authorList>
            <person name="Wang D.B."/>
            <person name="Wang M."/>
        </authorList>
    </citation>
    <scope>NUCLEOTIDE SEQUENCE [LARGE SCALE GENOMIC DNA]</scope>
    <source>
        <strain evidence="14">M72</strain>
    </source>
</reference>
<feature type="transmembrane region" description="Helical" evidence="13">
    <location>
        <begin position="274"/>
        <end position="292"/>
    </location>
</feature>
<feature type="transmembrane region" description="Helical" evidence="13">
    <location>
        <begin position="186"/>
        <end position="204"/>
    </location>
</feature>
<dbReference type="Pfam" id="PF02386">
    <property type="entry name" value="TrkH"/>
    <property type="match status" value="1"/>
</dbReference>
<evidence type="ECO:0000313" key="17">
    <source>
        <dbReference type="Proteomes" id="UP000446657"/>
    </source>
</evidence>
<evidence type="ECO:0000256" key="8">
    <source>
        <dbReference type="ARBA" id="ARBA00022958"/>
    </source>
</evidence>
<feature type="transmembrane region" description="Helical" evidence="13">
    <location>
        <begin position="9"/>
        <end position="30"/>
    </location>
</feature>
<protein>
    <submittedName>
        <fullName evidence="14">Cation transporter</fullName>
    </submittedName>
    <submittedName>
        <fullName evidence="15">TrkH family potassium uptake protein</fullName>
    </submittedName>
</protein>
<dbReference type="RefSeq" id="WP_055066893.1">
    <property type="nucleotide sequence ID" value="NZ_CP173697.1"/>
</dbReference>
<dbReference type="GO" id="GO:0005886">
    <property type="term" value="C:plasma membrane"/>
    <property type="evidence" value="ECO:0007669"/>
    <property type="project" value="UniProtKB-SubCell"/>
</dbReference>
<comment type="similarity">
    <text evidence="2">Belongs to the TrkH potassium transport family.</text>
</comment>
<feature type="transmembrane region" description="Helical" evidence="13">
    <location>
        <begin position="456"/>
        <end position="476"/>
    </location>
</feature>
<sequence>MNYKMMGKFLSQILIVEAGFMVPALLISLYTGSRAAVYGFGLSILITAGVGALMYYFCRNSTRRFFAREGMVCVAGSWIAISFFGCLPFVFSREIPNFVDALFEIVSGFTTTGSSILGDVEALSPGIMYWRSFSHWLGGMGVLVFLLALSPNGERGKGYTMHLLRAESPGPNVNKLVPKMRTTARILYVIYMVLTFINFLFLLLGKMPVFDAVCTAFGTAGTGGFGIRNDSIAGYSPYIQNVCTVFMFLFGINFSCYYLLLVRHVKEVLKDQELRLYIIIFVVSILLITFNVRGLYGSWEETIRHAAFQVSSIMTTTGFASTDFDLWPGFSKALLLCLMFVGACAGSTAGGLKMGRLLLILKNLRRNIRRILSPQRVEVVRMNGNRIGEDVLNNTNTYLAAYGVILVGSFLLISIDGLSMTTNVSAVAACFNNIGPGFDVVGPTCNFSVYSWFSKLVLIFDMLAGRLEIFPMLVLFSRSTWRHK</sequence>
<keyword evidence="12" id="KW-0479">Metal-binding</keyword>
<keyword evidence="10" id="KW-0406">Ion transport</keyword>
<keyword evidence="16" id="KW-1185">Reference proteome</keyword>
<comment type="subcellular location">
    <subcellularLocation>
        <location evidence="1">Cell inner membrane</location>
        <topology evidence="1">Multi-pass membrane protein</topology>
    </subcellularLocation>
</comment>
<dbReference type="EMBL" id="CVRR01000005">
    <property type="protein sequence ID" value="CRL32897.1"/>
    <property type="molecule type" value="Genomic_DNA"/>
</dbReference>
<feature type="transmembrane region" description="Helical" evidence="13">
    <location>
        <begin position="133"/>
        <end position="151"/>
    </location>
</feature>
<feature type="transmembrane region" description="Helical" evidence="13">
    <location>
        <begin position="36"/>
        <end position="58"/>
    </location>
</feature>
<feature type="transmembrane region" description="Helical" evidence="13">
    <location>
        <begin position="396"/>
        <end position="415"/>
    </location>
</feature>
<keyword evidence="3" id="KW-0813">Transport</keyword>
<evidence type="ECO:0000256" key="2">
    <source>
        <dbReference type="ARBA" id="ARBA00009137"/>
    </source>
</evidence>
<feature type="binding site" evidence="12">
    <location>
        <position position="223"/>
    </location>
    <ligand>
        <name>K(+)</name>
        <dbReference type="ChEBI" id="CHEBI:29103"/>
    </ligand>
</feature>
<evidence type="ECO:0000256" key="12">
    <source>
        <dbReference type="PIRSR" id="PIRSR006247-1"/>
    </source>
</evidence>
<organism evidence="14 16">
    <name type="scientific">Roseburia faecis</name>
    <dbReference type="NCBI Taxonomy" id="301302"/>
    <lineage>
        <taxon>Bacteria</taxon>
        <taxon>Bacillati</taxon>
        <taxon>Bacillota</taxon>
        <taxon>Clostridia</taxon>
        <taxon>Lachnospirales</taxon>
        <taxon>Lachnospiraceae</taxon>
        <taxon>Roseburia</taxon>
    </lineage>
</organism>
<keyword evidence="4" id="KW-1003">Cell membrane</keyword>
<reference evidence="15 17" key="3">
    <citation type="journal article" date="2019" name="Nat. Med.">
        <title>A library of human gut bacterial isolates paired with longitudinal multiomics data enables mechanistic microbiome research.</title>
        <authorList>
            <person name="Poyet M."/>
            <person name="Groussin M."/>
            <person name="Gibbons S.M."/>
            <person name="Avila-Pacheco J."/>
            <person name="Jiang X."/>
            <person name="Kearney S.M."/>
            <person name="Perrotta A.R."/>
            <person name="Berdy B."/>
            <person name="Zhao S."/>
            <person name="Lieberman T.D."/>
            <person name="Swanson P.K."/>
            <person name="Smith M."/>
            <person name="Roesemann S."/>
            <person name="Alexander J.E."/>
            <person name="Rich S.A."/>
            <person name="Livny J."/>
            <person name="Vlamakis H."/>
            <person name="Clish C."/>
            <person name="Bullock K."/>
            <person name="Deik A."/>
            <person name="Scott J."/>
            <person name="Pierce K.A."/>
            <person name="Xavier R.J."/>
            <person name="Alm E.J."/>
        </authorList>
    </citation>
    <scope>NUCLEOTIDE SEQUENCE [LARGE SCALE GENOMIC DNA]</scope>
    <source>
        <strain evidence="15 17">BIOML-A1</strain>
    </source>
</reference>
<feature type="binding site" evidence="12">
    <location>
        <position position="316"/>
    </location>
    <ligand>
        <name>K(+)</name>
        <dbReference type="ChEBI" id="CHEBI:29103"/>
    </ligand>
</feature>
<dbReference type="STRING" id="301302.ERS852420_02518"/>
<evidence type="ECO:0000256" key="9">
    <source>
        <dbReference type="ARBA" id="ARBA00022989"/>
    </source>
</evidence>
<evidence type="ECO:0000256" key="10">
    <source>
        <dbReference type="ARBA" id="ARBA00023065"/>
    </source>
</evidence>
<dbReference type="GeneID" id="99746969"/>
<keyword evidence="9 13" id="KW-1133">Transmembrane helix</keyword>
<feature type="transmembrane region" description="Helical" evidence="13">
    <location>
        <begin position="238"/>
        <end position="262"/>
    </location>
</feature>
<dbReference type="PANTHER" id="PTHR32024:SF2">
    <property type="entry name" value="TRK SYSTEM POTASSIUM UPTAKE PROTEIN TRKG-RELATED"/>
    <property type="match status" value="1"/>
</dbReference>
<evidence type="ECO:0000256" key="4">
    <source>
        <dbReference type="ARBA" id="ARBA00022475"/>
    </source>
</evidence>
<dbReference type="EMBL" id="WNAL01000002">
    <property type="protein sequence ID" value="MTR80344.1"/>
    <property type="molecule type" value="Genomic_DNA"/>
</dbReference>
<feature type="transmembrane region" description="Helical" evidence="13">
    <location>
        <begin position="333"/>
        <end position="361"/>
    </location>
</feature>
<keyword evidence="5" id="KW-0997">Cell inner membrane</keyword>
<evidence type="ECO:0000313" key="16">
    <source>
        <dbReference type="Proteomes" id="UP000049979"/>
    </source>
</evidence>
<name>A0A0M6WB79_9FIRM</name>
<evidence type="ECO:0000256" key="6">
    <source>
        <dbReference type="ARBA" id="ARBA00022538"/>
    </source>
</evidence>
<evidence type="ECO:0000256" key="7">
    <source>
        <dbReference type="ARBA" id="ARBA00022692"/>
    </source>
</evidence>
<dbReference type="AlphaFoldDB" id="A0A0M6WB79"/>
<feature type="binding site" evidence="12">
    <location>
        <position position="112"/>
    </location>
    <ligand>
        <name>K(+)</name>
        <dbReference type="ChEBI" id="CHEBI:29103"/>
    </ligand>
</feature>
<dbReference type="PIRSF" id="PIRSF006247">
    <property type="entry name" value="TrkH"/>
    <property type="match status" value="1"/>
</dbReference>
<evidence type="ECO:0000256" key="13">
    <source>
        <dbReference type="SAM" id="Phobius"/>
    </source>
</evidence>
<keyword evidence="6" id="KW-0633">Potassium transport</keyword>
<dbReference type="Proteomes" id="UP000446657">
    <property type="component" value="Unassembled WGS sequence"/>
</dbReference>
<gene>
    <name evidence="15" type="ORF">GMD30_01190</name>
    <name evidence="14" type="ORF">M72_00701</name>
</gene>
<evidence type="ECO:0000256" key="1">
    <source>
        <dbReference type="ARBA" id="ARBA00004429"/>
    </source>
</evidence>
<reference evidence="16" key="1">
    <citation type="submission" date="2015-05" db="EMBL/GenBank/DDBJ databases">
        <authorList>
            <consortium name="Pathogen Informatics"/>
        </authorList>
    </citation>
    <scope>NUCLEOTIDE SEQUENCE [LARGE SCALE GENOMIC DNA]</scope>
    <source>
        <strain evidence="16">M72</strain>
    </source>
</reference>
<keyword evidence="8 12" id="KW-0630">Potassium</keyword>
<feature type="binding site" evidence="12">
    <location>
        <position position="317"/>
    </location>
    <ligand>
        <name>K(+)</name>
        <dbReference type="ChEBI" id="CHEBI:29103"/>
    </ligand>
</feature>
<proteinExistence type="inferred from homology"/>
<dbReference type="InterPro" id="IPR003445">
    <property type="entry name" value="Cat_transpt"/>
</dbReference>
<evidence type="ECO:0000256" key="11">
    <source>
        <dbReference type="ARBA" id="ARBA00023136"/>
    </source>
</evidence>
<dbReference type="InterPro" id="IPR004772">
    <property type="entry name" value="TrkH"/>
</dbReference>
<dbReference type="GO" id="GO:0046872">
    <property type="term" value="F:metal ion binding"/>
    <property type="evidence" value="ECO:0007669"/>
    <property type="project" value="UniProtKB-KW"/>
</dbReference>
<feature type="binding site" evidence="12">
    <location>
        <position position="111"/>
    </location>
    <ligand>
        <name>K(+)</name>
        <dbReference type="ChEBI" id="CHEBI:29103"/>
    </ligand>
</feature>
<evidence type="ECO:0000313" key="14">
    <source>
        <dbReference type="EMBL" id="CRL32897.1"/>
    </source>
</evidence>
<keyword evidence="7 13" id="KW-0812">Transmembrane</keyword>
<feature type="binding site" evidence="12">
    <location>
        <position position="433"/>
    </location>
    <ligand>
        <name>K(+)</name>
        <dbReference type="ChEBI" id="CHEBI:29103"/>
    </ligand>
</feature>
<evidence type="ECO:0000256" key="5">
    <source>
        <dbReference type="ARBA" id="ARBA00022519"/>
    </source>
</evidence>
<keyword evidence="11 13" id="KW-0472">Membrane</keyword>
<dbReference type="OrthoDB" id="9810952at2"/>
<accession>A0A0M6WB79</accession>
<dbReference type="Proteomes" id="UP000049979">
    <property type="component" value="Unassembled WGS sequence"/>
</dbReference>
<feature type="transmembrane region" description="Helical" evidence="13">
    <location>
        <begin position="70"/>
        <end position="91"/>
    </location>
</feature>